<dbReference type="GO" id="GO:0051499">
    <property type="term" value="F:D-aminoacyl-tRNA deacylase activity"/>
    <property type="evidence" value="ECO:0007669"/>
    <property type="project" value="UniProtKB-UniRule"/>
</dbReference>
<dbReference type="Gene3D" id="3.40.50.10700">
    <property type="entry name" value="AF0625-like"/>
    <property type="match status" value="1"/>
</dbReference>
<protein>
    <recommendedName>
        <fullName evidence="4">D-aminoacyl-tRNA deacylase</fullName>
        <ecNumber evidence="4">3.1.1.96</ecNumber>
    </recommendedName>
</protein>
<dbReference type="InterPro" id="IPR007508">
    <property type="entry name" value="DtdA"/>
</dbReference>
<comment type="catalytic activity">
    <reaction evidence="4">
        <text>glycyl-tRNA(Ala) + H2O = tRNA(Ala) + glycine + H(+)</text>
        <dbReference type="Rhea" id="RHEA:53744"/>
        <dbReference type="Rhea" id="RHEA-COMP:9657"/>
        <dbReference type="Rhea" id="RHEA-COMP:13640"/>
        <dbReference type="ChEBI" id="CHEBI:15377"/>
        <dbReference type="ChEBI" id="CHEBI:15378"/>
        <dbReference type="ChEBI" id="CHEBI:57305"/>
        <dbReference type="ChEBI" id="CHEBI:78442"/>
        <dbReference type="ChEBI" id="CHEBI:78522"/>
        <dbReference type="EC" id="3.1.1.96"/>
    </reaction>
</comment>
<dbReference type="InterPro" id="IPR018033">
    <property type="entry name" value="Deacylase_DtdA_archaea"/>
</dbReference>
<dbReference type="GO" id="GO:0019478">
    <property type="term" value="P:D-amino acid catabolic process"/>
    <property type="evidence" value="ECO:0007669"/>
    <property type="project" value="UniProtKB-UniRule"/>
</dbReference>
<evidence type="ECO:0000256" key="1">
    <source>
        <dbReference type="ARBA" id="ARBA00022723"/>
    </source>
</evidence>
<sequence length="255" mass="27760">MRFAVVISKQNIAAMNISSFLEGNLPKHLSLHFVEEQVCFADSAEKIKADALIFASTHTSSSGKPTLSTHCIGNWGKAELGGKDRQLVPTTAFLLKNYLLALQKKKEDLNLQYEVCLEATHHGPFLGKPTVFIELGSSEKQWRDKQAAEAVAGVIISSTSVEGGFRPAIALGGGHYCPEFTKLVLRTDYALGHICPGYALPHLGGEMLSSAIAATKPKPSAIILDWKGLGSEKHRIKSLLEKQDLPIFRVRKLLG</sequence>
<proteinExistence type="inferred from homology"/>
<dbReference type="PIRSF" id="PIRSF016210">
    <property type="entry name" value="UCP016210"/>
    <property type="match status" value="1"/>
</dbReference>
<evidence type="ECO:0000313" key="6">
    <source>
        <dbReference type="Proteomes" id="UP000809243"/>
    </source>
</evidence>
<name>A0A938YMV7_9ARCH</name>
<dbReference type="PANTHER" id="PTHR34667">
    <property type="entry name" value="D-AMINOACYL-TRNA DEACYLASE"/>
    <property type="match status" value="1"/>
</dbReference>
<gene>
    <name evidence="4" type="primary">dtdA</name>
    <name evidence="5" type="ORF">JW744_01405</name>
</gene>
<keyword evidence="3 4" id="KW-0862">Zinc</keyword>
<evidence type="ECO:0000256" key="4">
    <source>
        <dbReference type="HAMAP-Rule" id="MF_00562"/>
    </source>
</evidence>
<dbReference type="HAMAP" id="MF_00562">
    <property type="entry name" value="Deacylase_DtdA"/>
    <property type="match status" value="1"/>
</dbReference>
<dbReference type="PANTHER" id="PTHR34667:SF1">
    <property type="entry name" value="D-AMINOACYL-TRNA DEACYLASE"/>
    <property type="match status" value="1"/>
</dbReference>
<comment type="function">
    <text evidence="4">D-aminoacyl-tRNA deacylase with broad substrate specificity. By recycling D-aminoacyl-tRNA to D-amino acids and free tRNA molecules, this enzyme counteracts the toxicity associated with the formation of D-aminoacyl-tRNA entities in vivo.</text>
</comment>
<dbReference type="Gene3D" id="3.40.630.50">
    <property type="entry name" value="AF0625-like"/>
    <property type="match status" value="1"/>
</dbReference>
<dbReference type="Proteomes" id="UP000809243">
    <property type="component" value="Unassembled WGS sequence"/>
</dbReference>
<comment type="catalytic activity">
    <reaction evidence="4">
        <text>a D-aminoacyl-tRNA + H2O = a tRNA + a D-alpha-amino acid + H(+)</text>
        <dbReference type="Rhea" id="RHEA:13953"/>
        <dbReference type="Rhea" id="RHEA-COMP:10123"/>
        <dbReference type="Rhea" id="RHEA-COMP:10124"/>
        <dbReference type="ChEBI" id="CHEBI:15377"/>
        <dbReference type="ChEBI" id="CHEBI:15378"/>
        <dbReference type="ChEBI" id="CHEBI:59871"/>
        <dbReference type="ChEBI" id="CHEBI:78442"/>
        <dbReference type="ChEBI" id="CHEBI:79333"/>
        <dbReference type="EC" id="3.1.1.96"/>
    </reaction>
</comment>
<comment type="caution">
    <text evidence="5">The sequence shown here is derived from an EMBL/GenBank/DDBJ whole genome shotgun (WGS) entry which is preliminary data.</text>
</comment>
<comment type="similarity">
    <text evidence="4">Belongs to the DtdA deacylase family.</text>
</comment>
<organism evidence="5 6">
    <name type="scientific">Candidatus Iainarchaeum sp</name>
    <dbReference type="NCBI Taxonomy" id="3101447"/>
    <lineage>
        <taxon>Archaea</taxon>
        <taxon>Candidatus Iainarchaeota</taxon>
        <taxon>Candidatus Iainarchaeia</taxon>
        <taxon>Candidatus Iainarchaeales</taxon>
        <taxon>Candidatus Iainarchaeaceae</taxon>
        <taxon>Candidatus Iainarchaeum</taxon>
    </lineage>
</organism>
<reference evidence="5" key="1">
    <citation type="submission" date="2021-01" db="EMBL/GenBank/DDBJ databases">
        <title>Active Sulfur Cycling in an Early Earth Analoge.</title>
        <authorList>
            <person name="Hahn C.R."/>
            <person name="Youssef N.H."/>
            <person name="Elshahed M."/>
        </authorList>
    </citation>
    <scope>NUCLEOTIDE SEQUENCE</scope>
    <source>
        <strain evidence="5">Zod_Metabat.1151</strain>
    </source>
</reference>
<keyword evidence="1 4" id="KW-0479">Metal-binding</keyword>
<dbReference type="Pfam" id="PF04414">
    <property type="entry name" value="tRNA_deacylase"/>
    <property type="match status" value="1"/>
</dbReference>
<evidence type="ECO:0000313" key="5">
    <source>
        <dbReference type="EMBL" id="MBN2067103.1"/>
    </source>
</evidence>
<accession>A0A938YMV7</accession>
<dbReference type="GO" id="GO:0008270">
    <property type="term" value="F:zinc ion binding"/>
    <property type="evidence" value="ECO:0007669"/>
    <property type="project" value="UniProtKB-UniRule"/>
</dbReference>
<comment type="subunit">
    <text evidence="4">Monomer.</text>
</comment>
<keyword evidence="2 4" id="KW-0378">Hydrolase</keyword>
<dbReference type="SUPFAM" id="SSF142535">
    <property type="entry name" value="AF0625-like"/>
    <property type="match status" value="1"/>
</dbReference>
<dbReference type="EC" id="3.1.1.96" evidence="4"/>
<comment type="cofactor">
    <cofactor evidence="4">
        <name>Zn(2+)</name>
        <dbReference type="ChEBI" id="CHEBI:29105"/>
    </cofactor>
    <text evidence="4">Binds 2 Zn(2+) ions per subunit.</text>
</comment>
<evidence type="ECO:0000256" key="3">
    <source>
        <dbReference type="ARBA" id="ARBA00022833"/>
    </source>
</evidence>
<evidence type="ECO:0000256" key="2">
    <source>
        <dbReference type="ARBA" id="ARBA00022801"/>
    </source>
</evidence>
<dbReference type="AlphaFoldDB" id="A0A938YMV7"/>
<dbReference type="EMBL" id="JAFGDB010000025">
    <property type="protein sequence ID" value="MBN2067103.1"/>
    <property type="molecule type" value="Genomic_DNA"/>
</dbReference>